<feature type="compositionally biased region" description="Basic and acidic residues" evidence="1">
    <location>
        <begin position="1"/>
        <end position="11"/>
    </location>
</feature>
<feature type="compositionally biased region" description="Low complexity" evidence="1">
    <location>
        <begin position="331"/>
        <end position="340"/>
    </location>
</feature>
<dbReference type="Gene3D" id="1.10.8.10">
    <property type="entry name" value="DNA helicase RuvA subunit, C-terminal domain"/>
    <property type="match status" value="1"/>
</dbReference>
<accession>A0A8H7SLM8</accession>
<feature type="compositionally biased region" description="Polar residues" evidence="1">
    <location>
        <begin position="410"/>
        <end position="421"/>
    </location>
</feature>
<dbReference type="PANTHER" id="PTHR16461:SF5">
    <property type="entry name" value="TOLL-INTERACTING PROTEIN"/>
    <property type="match status" value="1"/>
</dbReference>
<feature type="region of interest" description="Disordered" evidence="1">
    <location>
        <begin position="267"/>
        <end position="303"/>
    </location>
</feature>
<dbReference type="GO" id="GO:0006511">
    <property type="term" value="P:ubiquitin-dependent protein catabolic process"/>
    <property type="evidence" value="ECO:0007669"/>
    <property type="project" value="TreeGrafter"/>
</dbReference>
<dbReference type="PROSITE" id="PS51140">
    <property type="entry name" value="CUE"/>
    <property type="match status" value="1"/>
</dbReference>
<dbReference type="AlphaFoldDB" id="A0A8H7SLM8"/>
<sequence>MSSSKEEHLKQEVTVTENETPSSDIKETSLDNTENTGQVSTVSPLPSPSQPPTPPTETAEVAAETTVTENEAIPIVTQTQDLSKLPENVGILKEAFPDIDVEIIEAILGAENNKLEPSFEILLGMSDPNYEQTSIPQQVTPPMPPRPTSQISAEPRSRSTSGNAPFAYWEHQQEPRTVEEQLRLDEEFAKKLALEDERRIESRRQQLYQQQQQQHQQQHYQKREQDNDQDSIFNLQEELPIIKEKMIEAGNAAKKKVLDFYNQIKANARNNNTPNQHEPGVSSSMPTTHAQYRGLPSDDGDDLLTGDISALHLSDYDVYAQTGGRQRNKDSSATTTTSTSNAQLKADEDFARQLANESSTTTAATSPMKKAVTPTVVIAPKSPLEFEGDSDYEGMCKSLIIHIGLTAAPSTNSKTEESNSVPYVIGDDDDSDSDDLVDIDDDELFDQDQDEKKTIEEPTKINNNNTAAATEKTATTATITTTTTKD</sequence>
<dbReference type="Proteomes" id="UP000613177">
    <property type="component" value="Unassembled WGS sequence"/>
</dbReference>
<feature type="region of interest" description="Disordered" evidence="1">
    <location>
        <begin position="410"/>
        <end position="486"/>
    </location>
</feature>
<proteinExistence type="predicted"/>
<feature type="compositionally biased region" description="Basic and acidic residues" evidence="1">
    <location>
        <begin position="450"/>
        <end position="459"/>
    </location>
</feature>
<name>A0A8H7SLM8_9FUNG</name>
<feature type="compositionally biased region" description="Polar residues" evidence="1">
    <location>
        <begin position="13"/>
        <end position="23"/>
    </location>
</feature>
<feature type="domain" description="CUE" evidence="2">
    <location>
        <begin position="84"/>
        <end position="127"/>
    </location>
</feature>
<feature type="region of interest" description="Disordered" evidence="1">
    <location>
        <begin position="203"/>
        <end position="227"/>
    </location>
</feature>
<dbReference type="GO" id="GO:0031624">
    <property type="term" value="F:ubiquitin conjugating enzyme binding"/>
    <property type="evidence" value="ECO:0007669"/>
    <property type="project" value="TreeGrafter"/>
</dbReference>
<evidence type="ECO:0000256" key="1">
    <source>
        <dbReference type="SAM" id="MobiDB-lite"/>
    </source>
</evidence>
<feature type="region of interest" description="Disordered" evidence="1">
    <location>
        <begin position="1"/>
        <end position="74"/>
    </location>
</feature>
<protein>
    <recommendedName>
        <fullName evidence="2">CUE domain-containing protein</fullName>
    </recommendedName>
</protein>
<dbReference type="InterPro" id="IPR009060">
    <property type="entry name" value="UBA-like_sf"/>
</dbReference>
<dbReference type="PANTHER" id="PTHR16461">
    <property type="entry name" value="TOLL-INTERACTING PROTEIN"/>
    <property type="match status" value="1"/>
</dbReference>
<feature type="compositionally biased region" description="Acidic residues" evidence="1">
    <location>
        <begin position="426"/>
        <end position="449"/>
    </location>
</feature>
<dbReference type="GO" id="GO:0043130">
    <property type="term" value="F:ubiquitin binding"/>
    <property type="evidence" value="ECO:0007669"/>
    <property type="project" value="InterPro"/>
</dbReference>
<dbReference type="InterPro" id="IPR003892">
    <property type="entry name" value="CUE"/>
</dbReference>
<feature type="compositionally biased region" description="Low complexity" evidence="1">
    <location>
        <begin position="460"/>
        <end position="486"/>
    </location>
</feature>
<dbReference type="GO" id="GO:0005737">
    <property type="term" value="C:cytoplasm"/>
    <property type="evidence" value="ECO:0007669"/>
    <property type="project" value="TreeGrafter"/>
</dbReference>
<evidence type="ECO:0000313" key="3">
    <source>
        <dbReference type="EMBL" id="KAG2231754.1"/>
    </source>
</evidence>
<dbReference type="SMART" id="SM00546">
    <property type="entry name" value="CUE"/>
    <property type="match status" value="1"/>
</dbReference>
<dbReference type="EMBL" id="JAEPRE010000137">
    <property type="protein sequence ID" value="KAG2231754.1"/>
    <property type="molecule type" value="Genomic_DNA"/>
</dbReference>
<comment type="caution">
    <text evidence="3">The sequence shown here is derived from an EMBL/GenBank/DDBJ whole genome shotgun (WGS) entry which is preliminary data.</text>
</comment>
<feature type="compositionally biased region" description="Low complexity" evidence="1">
    <location>
        <begin position="56"/>
        <end position="72"/>
    </location>
</feature>
<feature type="region of interest" description="Disordered" evidence="1">
    <location>
        <begin position="129"/>
        <end position="163"/>
    </location>
</feature>
<evidence type="ECO:0000313" key="4">
    <source>
        <dbReference type="Proteomes" id="UP000613177"/>
    </source>
</evidence>
<gene>
    <name evidence="3" type="ORF">INT48_007474</name>
</gene>
<feature type="compositionally biased region" description="Polar residues" evidence="1">
    <location>
        <begin position="267"/>
        <end position="290"/>
    </location>
</feature>
<reference evidence="3" key="1">
    <citation type="submission" date="2021-01" db="EMBL/GenBank/DDBJ databases">
        <title>Metabolic potential, ecology and presence of endohyphal bacteria is reflected in genomic diversity of Mucoromycotina.</title>
        <authorList>
            <person name="Muszewska A."/>
            <person name="Okrasinska A."/>
            <person name="Steczkiewicz K."/>
            <person name="Drgas O."/>
            <person name="Orlowska M."/>
            <person name="Perlinska-Lenart U."/>
            <person name="Aleksandrzak-Piekarczyk T."/>
            <person name="Szatraj K."/>
            <person name="Zielenkiewicz U."/>
            <person name="Pilsyk S."/>
            <person name="Malc E."/>
            <person name="Mieczkowski P."/>
            <person name="Kruszewska J.S."/>
            <person name="Biernat P."/>
            <person name="Pawlowska J."/>
        </authorList>
    </citation>
    <scope>NUCLEOTIDE SEQUENCE</scope>
    <source>
        <strain evidence="3">WA0000018081</strain>
    </source>
</reference>
<keyword evidence="4" id="KW-1185">Reference proteome</keyword>
<feature type="region of interest" description="Disordered" evidence="1">
    <location>
        <begin position="322"/>
        <end position="346"/>
    </location>
</feature>
<organism evidence="3 4">
    <name type="scientific">Thamnidium elegans</name>
    <dbReference type="NCBI Taxonomy" id="101142"/>
    <lineage>
        <taxon>Eukaryota</taxon>
        <taxon>Fungi</taxon>
        <taxon>Fungi incertae sedis</taxon>
        <taxon>Mucoromycota</taxon>
        <taxon>Mucoromycotina</taxon>
        <taxon>Mucoromycetes</taxon>
        <taxon>Mucorales</taxon>
        <taxon>Mucorineae</taxon>
        <taxon>Mucoraceae</taxon>
        <taxon>Thamnidium</taxon>
    </lineage>
</organism>
<dbReference type="SUPFAM" id="SSF46934">
    <property type="entry name" value="UBA-like"/>
    <property type="match status" value="1"/>
</dbReference>
<feature type="compositionally biased region" description="Pro residues" evidence="1">
    <location>
        <begin position="45"/>
        <end position="55"/>
    </location>
</feature>
<evidence type="ECO:0000259" key="2">
    <source>
        <dbReference type="PROSITE" id="PS51140"/>
    </source>
</evidence>
<dbReference type="Pfam" id="PF02845">
    <property type="entry name" value="CUE"/>
    <property type="match status" value="1"/>
</dbReference>
<feature type="compositionally biased region" description="Low complexity" evidence="1">
    <location>
        <begin position="205"/>
        <end position="219"/>
    </location>
</feature>